<proteinExistence type="predicted"/>
<dbReference type="AlphaFoldDB" id="A0A9P4TWK3"/>
<name>A0A9P4TWK3_9PEZI</name>
<dbReference type="InterPro" id="IPR001138">
    <property type="entry name" value="Zn2Cys6_DnaBD"/>
</dbReference>
<dbReference type="InterPro" id="IPR036864">
    <property type="entry name" value="Zn2-C6_fun-type_DNA-bd_sf"/>
</dbReference>
<reference evidence="8" key="1">
    <citation type="journal article" date="2020" name="Stud. Mycol.">
        <title>101 Dothideomycetes genomes: a test case for predicting lifestyles and emergence of pathogens.</title>
        <authorList>
            <person name="Haridas S."/>
            <person name="Albert R."/>
            <person name="Binder M."/>
            <person name="Bloem J."/>
            <person name="Labutti K."/>
            <person name="Salamov A."/>
            <person name="Andreopoulos B."/>
            <person name="Baker S."/>
            <person name="Barry K."/>
            <person name="Bills G."/>
            <person name="Bluhm B."/>
            <person name="Cannon C."/>
            <person name="Castanera R."/>
            <person name="Culley D."/>
            <person name="Daum C."/>
            <person name="Ezra D."/>
            <person name="Gonzalez J."/>
            <person name="Henrissat B."/>
            <person name="Kuo A."/>
            <person name="Liang C."/>
            <person name="Lipzen A."/>
            <person name="Lutzoni F."/>
            <person name="Magnuson J."/>
            <person name="Mondo S."/>
            <person name="Nolan M."/>
            <person name="Ohm R."/>
            <person name="Pangilinan J."/>
            <person name="Park H.-J."/>
            <person name="Ramirez L."/>
            <person name="Alfaro M."/>
            <person name="Sun H."/>
            <person name="Tritt A."/>
            <person name="Yoshinaga Y."/>
            <person name="Zwiers L.-H."/>
            <person name="Turgeon B."/>
            <person name="Goodwin S."/>
            <person name="Spatafora J."/>
            <person name="Crous P."/>
            <person name="Grigoriev I."/>
        </authorList>
    </citation>
    <scope>NUCLEOTIDE SEQUENCE</scope>
    <source>
        <strain evidence="8">CBS 130266</strain>
    </source>
</reference>
<dbReference type="SUPFAM" id="SSF57701">
    <property type="entry name" value="Zn2/Cys6 DNA-binding domain"/>
    <property type="match status" value="1"/>
</dbReference>
<keyword evidence="2" id="KW-0805">Transcription regulation</keyword>
<dbReference type="GO" id="GO:0003677">
    <property type="term" value="F:DNA binding"/>
    <property type="evidence" value="ECO:0007669"/>
    <property type="project" value="UniProtKB-KW"/>
</dbReference>
<evidence type="ECO:0000256" key="1">
    <source>
        <dbReference type="ARBA" id="ARBA00022723"/>
    </source>
</evidence>
<dbReference type="GO" id="GO:0008270">
    <property type="term" value="F:zinc ion binding"/>
    <property type="evidence" value="ECO:0007669"/>
    <property type="project" value="InterPro"/>
</dbReference>
<feature type="compositionally biased region" description="Polar residues" evidence="6">
    <location>
        <begin position="1"/>
        <end position="17"/>
    </location>
</feature>
<evidence type="ECO:0000313" key="8">
    <source>
        <dbReference type="EMBL" id="KAF2429349.1"/>
    </source>
</evidence>
<evidence type="ECO:0000256" key="4">
    <source>
        <dbReference type="ARBA" id="ARBA00023163"/>
    </source>
</evidence>
<keyword evidence="1" id="KW-0479">Metal-binding</keyword>
<keyword evidence="4" id="KW-0804">Transcription</keyword>
<dbReference type="PANTHER" id="PTHR31668:SF26">
    <property type="entry name" value="GLUCOSE TRANSPORT TRANSCRIPTION REGULATOR RGT1-RELATED"/>
    <property type="match status" value="1"/>
</dbReference>
<dbReference type="PROSITE" id="PS00463">
    <property type="entry name" value="ZN2_CY6_FUNGAL_1"/>
    <property type="match status" value="1"/>
</dbReference>
<evidence type="ECO:0000256" key="3">
    <source>
        <dbReference type="ARBA" id="ARBA00023125"/>
    </source>
</evidence>
<feature type="region of interest" description="Disordered" evidence="6">
    <location>
        <begin position="1"/>
        <end position="51"/>
    </location>
</feature>
<keyword evidence="9" id="KW-1185">Reference proteome</keyword>
<protein>
    <recommendedName>
        <fullName evidence="7">Zn(2)-C6 fungal-type domain-containing protein</fullName>
    </recommendedName>
</protein>
<dbReference type="Gene3D" id="4.10.240.10">
    <property type="entry name" value="Zn(2)-C6 fungal-type DNA-binding domain"/>
    <property type="match status" value="1"/>
</dbReference>
<evidence type="ECO:0000259" key="7">
    <source>
        <dbReference type="PROSITE" id="PS50048"/>
    </source>
</evidence>
<evidence type="ECO:0000256" key="5">
    <source>
        <dbReference type="ARBA" id="ARBA00023242"/>
    </source>
</evidence>
<organism evidence="8 9">
    <name type="scientific">Tothia fuscella</name>
    <dbReference type="NCBI Taxonomy" id="1048955"/>
    <lineage>
        <taxon>Eukaryota</taxon>
        <taxon>Fungi</taxon>
        <taxon>Dikarya</taxon>
        <taxon>Ascomycota</taxon>
        <taxon>Pezizomycotina</taxon>
        <taxon>Dothideomycetes</taxon>
        <taxon>Pleosporomycetidae</taxon>
        <taxon>Venturiales</taxon>
        <taxon>Cylindrosympodiaceae</taxon>
        <taxon>Tothia</taxon>
    </lineage>
</organism>
<evidence type="ECO:0000256" key="6">
    <source>
        <dbReference type="SAM" id="MobiDB-lite"/>
    </source>
</evidence>
<feature type="domain" description="Zn(2)-C6 fungal-type" evidence="7">
    <location>
        <begin position="128"/>
        <end position="162"/>
    </location>
</feature>
<dbReference type="SMART" id="SM00066">
    <property type="entry name" value="GAL4"/>
    <property type="match status" value="1"/>
</dbReference>
<dbReference type="OrthoDB" id="5426978at2759"/>
<gene>
    <name evidence="8" type="ORF">EJ08DRAFT_735111</name>
</gene>
<keyword evidence="5" id="KW-0539">Nucleus</keyword>
<keyword evidence="3" id="KW-0238">DNA-binding</keyword>
<evidence type="ECO:0000256" key="2">
    <source>
        <dbReference type="ARBA" id="ARBA00023015"/>
    </source>
</evidence>
<dbReference type="PROSITE" id="PS50048">
    <property type="entry name" value="ZN2_CY6_FUNGAL_2"/>
    <property type="match status" value="1"/>
</dbReference>
<comment type="caution">
    <text evidence="8">The sequence shown here is derived from an EMBL/GenBank/DDBJ whole genome shotgun (WGS) entry which is preliminary data.</text>
</comment>
<dbReference type="Pfam" id="PF00172">
    <property type="entry name" value="Zn_clus"/>
    <property type="match status" value="1"/>
</dbReference>
<dbReference type="Proteomes" id="UP000800235">
    <property type="component" value="Unassembled WGS sequence"/>
</dbReference>
<dbReference type="CDD" id="cd00067">
    <property type="entry name" value="GAL4"/>
    <property type="match status" value="1"/>
</dbReference>
<dbReference type="EMBL" id="MU007048">
    <property type="protein sequence ID" value="KAF2429349.1"/>
    <property type="molecule type" value="Genomic_DNA"/>
</dbReference>
<accession>A0A9P4TWK3</accession>
<dbReference type="PANTHER" id="PTHR31668">
    <property type="entry name" value="GLUCOSE TRANSPORT TRANSCRIPTION REGULATOR RGT1-RELATED-RELATED"/>
    <property type="match status" value="1"/>
</dbReference>
<evidence type="ECO:0000313" key="9">
    <source>
        <dbReference type="Proteomes" id="UP000800235"/>
    </source>
</evidence>
<sequence length="710" mass="77546">MASGQSYPSPTEAQTRTGAGPFYGNGTASPQQNGKDGAQEVPPHLQLSGELEHINPELQESSHDYMEPQQHIQTHSASEQLAQSVMSLANPYPQMPHATEHALHNAAQAAEEAAAALAAKQRSKVSRACDQCRRKKIRCDATGENETCSCTACKKSNLVCQFSRTPQKRGPSKGYIKELADRVTTLERERRALGADDTPQPSGPGLNQDEMTFLAGVEAGPYSPAPTTAGQKRTHSVSEGAFSDHYTASGRVGFPPQELMYLEDEAINAYFVFVHMTLPFLSRDASIIRRSLQEATPATKDSFVAAFECTMHGTLFSPLSELTTQYTPKRAYELFVNSNWMDTANLIQVQSLLLLLIESSNRGTQVIHGGNGNSPWQFLNEAVNKGKSIDLFTYALYPPPEEPDNHYVVSRSIVLTITILDAFLSLGNKKLGSALEPSLVTMWEADIQILGQRTYLLARMARILTRLAHTRIADSRDDHDLHRPTRVTGSTSKPVRIMPEDTDVILRLKTADQDLLQSRELPDDPVLQMAFWYTRAQIEITYYPMATAQNILFPVRRIVELLSQMTAPNPLTYHFSAFAAHLLLQLCAFANTKDEAMVHLQALDETLSSQVPAHDSQSFDAGIRDVVRNKRGALLSGSDTSPTMGLEHLANAAVGSEEPNGGVQDSSSALRAAAEAAAKAAQLHMSSAVNFDGSSLSQDGYLTALLVHGG</sequence>
<dbReference type="InterPro" id="IPR050797">
    <property type="entry name" value="Carb_Metab_Trans_Reg"/>
</dbReference>
<dbReference type="GO" id="GO:0000981">
    <property type="term" value="F:DNA-binding transcription factor activity, RNA polymerase II-specific"/>
    <property type="evidence" value="ECO:0007669"/>
    <property type="project" value="InterPro"/>
</dbReference>